<dbReference type="GO" id="GO:0046210">
    <property type="term" value="P:nitric oxide catabolic process"/>
    <property type="evidence" value="ECO:0007669"/>
    <property type="project" value="TreeGrafter"/>
</dbReference>
<keyword evidence="4" id="KW-0479">Metal-binding</keyword>
<evidence type="ECO:0000313" key="9">
    <source>
        <dbReference type="Proteomes" id="UP000255328"/>
    </source>
</evidence>
<dbReference type="SUPFAM" id="SSF46458">
    <property type="entry name" value="Globin-like"/>
    <property type="match status" value="1"/>
</dbReference>
<keyword evidence="2 6" id="KW-0349">Heme</keyword>
<keyword evidence="3 6" id="KW-0561">Oxygen transport</keyword>
<sequence length="147" mass="16095">MLSQKTIDIVKATVPVLKERGEDITKVFYKNMLGENPDIRAMFDPEKQKDGSQPKALAMTVLAAAQNIENLAVLAPAVQKIGKVHVDLNVKPEHYPIVGKYLLGAIKEVLGDMATDDIINAWAEAYGVIADIFIGVEADMYAKRANN</sequence>
<proteinExistence type="inferred from homology"/>
<evidence type="ECO:0000256" key="4">
    <source>
        <dbReference type="ARBA" id="ARBA00022723"/>
    </source>
</evidence>
<evidence type="ECO:0000256" key="3">
    <source>
        <dbReference type="ARBA" id="ARBA00022621"/>
    </source>
</evidence>
<dbReference type="PANTHER" id="PTHR43396:SF3">
    <property type="entry name" value="FLAVOHEMOPROTEIN"/>
    <property type="match status" value="1"/>
</dbReference>
<dbReference type="GO" id="GO:0019825">
    <property type="term" value="F:oxygen binding"/>
    <property type="evidence" value="ECO:0007669"/>
    <property type="project" value="InterPro"/>
</dbReference>
<keyword evidence="9" id="KW-1185">Reference proteome</keyword>
<comment type="similarity">
    <text evidence="1">In the C-terminal section; belongs to the flavoprotein pyridine nucleotide cytochrome reductase family.</text>
</comment>
<evidence type="ECO:0000256" key="5">
    <source>
        <dbReference type="ARBA" id="ARBA00023004"/>
    </source>
</evidence>
<protein>
    <submittedName>
        <fullName evidence="8">Soluble cytochrome O</fullName>
    </submittedName>
</protein>
<evidence type="ECO:0000259" key="7">
    <source>
        <dbReference type="PROSITE" id="PS01033"/>
    </source>
</evidence>
<dbReference type="GO" id="GO:0008941">
    <property type="term" value="F:nitric oxide dioxygenase NAD(P)H activity"/>
    <property type="evidence" value="ECO:0007669"/>
    <property type="project" value="TreeGrafter"/>
</dbReference>
<evidence type="ECO:0000313" key="8">
    <source>
        <dbReference type="EMBL" id="STO31068.1"/>
    </source>
</evidence>
<evidence type="ECO:0000256" key="6">
    <source>
        <dbReference type="RuleBase" id="RU000356"/>
    </source>
</evidence>
<dbReference type="OrthoDB" id="9801223at2"/>
<dbReference type="InterPro" id="IPR012292">
    <property type="entry name" value="Globin/Proto"/>
</dbReference>
<dbReference type="RefSeq" id="WP_115269040.1">
    <property type="nucleotide sequence ID" value="NZ_CASFEE010000001.1"/>
</dbReference>
<dbReference type="EMBL" id="UGGU01000003">
    <property type="protein sequence ID" value="STO31068.1"/>
    <property type="molecule type" value="Genomic_DNA"/>
</dbReference>
<dbReference type="GO" id="GO:0005344">
    <property type="term" value="F:oxygen carrier activity"/>
    <property type="evidence" value="ECO:0007669"/>
    <property type="project" value="UniProtKB-KW"/>
</dbReference>
<dbReference type="Pfam" id="PF00042">
    <property type="entry name" value="Globin"/>
    <property type="match status" value="1"/>
</dbReference>
<reference evidence="8 9" key="1">
    <citation type="submission" date="2018-06" db="EMBL/GenBank/DDBJ databases">
        <authorList>
            <consortium name="Pathogen Informatics"/>
            <person name="Doyle S."/>
        </authorList>
    </citation>
    <scope>NUCLEOTIDE SEQUENCE [LARGE SCALE GENOMIC DNA]</scope>
    <source>
        <strain evidence="8 9">NCTC10723</strain>
    </source>
</reference>
<gene>
    <name evidence="8" type="primary">vhb</name>
    <name evidence="8" type="ORF">NCTC10723_00508</name>
</gene>
<accession>A0A377GVS5</accession>
<dbReference type="Proteomes" id="UP000255328">
    <property type="component" value="Unassembled WGS sequence"/>
</dbReference>
<dbReference type="GO" id="GO:0020037">
    <property type="term" value="F:heme binding"/>
    <property type="evidence" value="ECO:0007669"/>
    <property type="project" value="InterPro"/>
</dbReference>
<dbReference type="InterPro" id="IPR000971">
    <property type="entry name" value="Globin"/>
</dbReference>
<dbReference type="PROSITE" id="PS01033">
    <property type="entry name" value="GLOBIN"/>
    <property type="match status" value="1"/>
</dbReference>
<dbReference type="FunFam" id="1.10.490.10:FF:000003">
    <property type="entry name" value="Flavohemoprotein"/>
    <property type="match status" value="1"/>
</dbReference>
<evidence type="ECO:0000256" key="1">
    <source>
        <dbReference type="ARBA" id="ARBA00006401"/>
    </source>
</evidence>
<dbReference type="InterPro" id="IPR009050">
    <property type="entry name" value="Globin-like_sf"/>
</dbReference>
<dbReference type="AlphaFoldDB" id="A0A377GVS5"/>
<comment type="similarity">
    <text evidence="6">Belongs to the globin family.</text>
</comment>
<dbReference type="GO" id="GO:0071500">
    <property type="term" value="P:cellular response to nitrosative stress"/>
    <property type="evidence" value="ECO:0007669"/>
    <property type="project" value="TreeGrafter"/>
</dbReference>
<feature type="domain" description="Globin" evidence="7">
    <location>
        <begin position="1"/>
        <end position="138"/>
    </location>
</feature>
<evidence type="ECO:0000256" key="2">
    <source>
        <dbReference type="ARBA" id="ARBA00022617"/>
    </source>
</evidence>
<dbReference type="GO" id="GO:0071949">
    <property type="term" value="F:FAD binding"/>
    <property type="evidence" value="ECO:0007669"/>
    <property type="project" value="TreeGrafter"/>
</dbReference>
<dbReference type="CDD" id="cd14778">
    <property type="entry name" value="VtHb-like_SDgb"/>
    <property type="match status" value="1"/>
</dbReference>
<keyword evidence="6" id="KW-0813">Transport</keyword>
<dbReference type="GO" id="GO:0046872">
    <property type="term" value="F:metal ion binding"/>
    <property type="evidence" value="ECO:0007669"/>
    <property type="project" value="UniProtKB-KW"/>
</dbReference>
<dbReference type="PANTHER" id="PTHR43396">
    <property type="entry name" value="FLAVOHEMOPROTEIN"/>
    <property type="match status" value="1"/>
</dbReference>
<name>A0A377GVS5_9FUSO</name>
<dbReference type="Gene3D" id="1.10.490.10">
    <property type="entry name" value="Globins"/>
    <property type="match status" value="1"/>
</dbReference>
<organism evidence="8 9">
    <name type="scientific">Fusobacterium necrogenes</name>
    <dbReference type="NCBI Taxonomy" id="858"/>
    <lineage>
        <taxon>Bacteria</taxon>
        <taxon>Fusobacteriati</taxon>
        <taxon>Fusobacteriota</taxon>
        <taxon>Fusobacteriia</taxon>
        <taxon>Fusobacteriales</taxon>
        <taxon>Fusobacteriaceae</taxon>
        <taxon>Fusobacterium</taxon>
    </lineage>
</organism>
<keyword evidence="5" id="KW-0408">Iron</keyword>